<proteinExistence type="inferred from homology"/>
<dbReference type="GO" id="GO:0006397">
    <property type="term" value="P:mRNA processing"/>
    <property type="evidence" value="ECO:0007669"/>
    <property type="project" value="UniProtKB-KW"/>
</dbReference>
<dbReference type="CDD" id="cd12378">
    <property type="entry name" value="RRM1_I_PABPs"/>
    <property type="match status" value="1"/>
</dbReference>
<comment type="function">
    <text evidence="13">Binds the poly(A) tail of mRNA.</text>
</comment>
<gene>
    <name evidence="17" type="ORF">ALEPTO_LOCUS5302</name>
</gene>
<dbReference type="GO" id="GO:0051028">
    <property type="term" value="P:mRNA transport"/>
    <property type="evidence" value="ECO:0007669"/>
    <property type="project" value="UniProtKB-KW"/>
</dbReference>
<dbReference type="PANTHER" id="PTHR24012">
    <property type="entry name" value="RNA BINDING PROTEIN"/>
    <property type="match status" value="1"/>
</dbReference>
<dbReference type="Gene3D" id="3.30.70.330">
    <property type="match status" value="4"/>
</dbReference>
<dbReference type="GO" id="GO:0006417">
    <property type="term" value="P:regulation of translation"/>
    <property type="evidence" value="ECO:0007669"/>
    <property type="project" value="UniProtKB-KW"/>
</dbReference>
<dbReference type="NCBIfam" id="TIGR01628">
    <property type="entry name" value="PABP-1234"/>
    <property type="match status" value="1"/>
</dbReference>
<evidence type="ECO:0000256" key="1">
    <source>
        <dbReference type="ARBA" id="ARBA00004123"/>
    </source>
</evidence>
<evidence type="ECO:0000256" key="6">
    <source>
        <dbReference type="ARBA" id="ARBA00022664"/>
    </source>
</evidence>
<evidence type="ECO:0000256" key="8">
    <source>
        <dbReference type="ARBA" id="ARBA00022816"/>
    </source>
</evidence>
<dbReference type="GO" id="GO:0003723">
    <property type="term" value="F:RNA binding"/>
    <property type="evidence" value="ECO:0007669"/>
    <property type="project" value="UniProtKB-UniRule"/>
</dbReference>
<evidence type="ECO:0000256" key="11">
    <source>
        <dbReference type="ARBA" id="ARBA00023242"/>
    </source>
</evidence>
<dbReference type="AlphaFoldDB" id="A0A9N9ARA5"/>
<dbReference type="InterPro" id="IPR045305">
    <property type="entry name" value="RRM2_I_PABPs"/>
</dbReference>
<dbReference type="InterPro" id="IPR035979">
    <property type="entry name" value="RBD_domain_sf"/>
</dbReference>
<accession>A0A9N9ARA5</accession>
<comment type="similarity">
    <text evidence="3 13">Belongs to the polyadenylate-binding protein type-1 family.</text>
</comment>
<keyword evidence="11" id="KW-0539">Nucleus</keyword>
<evidence type="ECO:0000259" key="15">
    <source>
        <dbReference type="PROSITE" id="PS50102"/>
    </source>
</evidence>
<feature type="compositionally biased region" description="Polar residues" evidence="14">
    <location>
        <begin position="573"/>
        <end position="586"/>
    </location>
</feature>
<organism evidence="17 18">
    <name type="scientific">Ambispora leptoticha</name>
    <dbReference type="NCBI Taxonomy" id="144679"/>
    <lineage>
        <taxon>Eukaryota</taxon>
        <taxon>Fungi</taxon>
        <taxon>Fungi incertae sedis</taxon>
        <taxon>Mucoromycota</taxon>
        <taxon>Glomeromycotina</taxon>
        <taxon>Glomeromycetes</taxon>
        <taxon>Archaeosporales</taxon>
        <taxon>Ambisporaceae</taxon>
        <taxon>Ambispora</taxon>
    </lineage>
</organism>
<keyword evidence="8" id="KW-0509">mRNA transport</keyword>
<dbReference type="GO" id="GO:0005634">
    <property type="term" value="C:nucleus"/>
    <property type="evidence" value="ECO:0007669"/>
    <property type="project" value="UniProtKB-SubCell"/>
</dbReference>
<evidence type="ECO:0000256" key="9">
    <source>
        <dbReference type="ARBA" id="ARBA00022845"/>
    </source>
</evidence>
<dbReference type="Proteomes" id="UP000789508">
    <property type="component" value="Unassembled WGS sequence"/>
</dbReference>
<protein>
    <recommendedName>
        <fullName evidence="13">Polyadenylate-binding protein</fullName>
        <shortName evidence="13">PABP</shortName>
    </recommendedName>
</protein>
<evidence type="ECO:0000256" key="5">
    <source>
        <dbReference type="ARBA" id="ARBA00022490"/>
    </source>
</evidence>
<reference evidence="17" key="1">
    <citation type="submission" date="2021-06" db="EMBL/GenBank/DDBJ databases">
        <authorList>
            <person name="Kallberg Y."/>
            <person name="Tangrot J."/>
            <person name="Rosling A."/>
        </authorList>
    </citation>
    <scope>NUCLEOTIDE SEQUENCE</scope>
    <source>
        <strain evidence="17">FL130A</strain>
    </source>
</reference>
<dbReference type="PROSITE" id="PS50102">
    <property type="entry name" value="RRM"/>
    <property type="match status" value="4"/>
</dbReference>
<keyword evidence="7" id="KW-0677">Repeat</keyword>
<dbReference type="Gene3D" id="1.10.1900.10">
    <property type="entry name" value="c-terminal domain of poly(a) binding protein"/>
    <property type="match status" value="1"/>
</dbReference>
<evidence type="ECO:0000256" key="4">
    <source>
        <dbReference type="ARBA" id="ARBA00022448"/>
    </source>
</evidence>
<dbReference type="SUPFAM" id="SSF63570">
    <property type="entry name" value="PABC (PABP) domain"/>
    <property type="match status" value="1"/>
</dbReference>
<dbReference type="SMART" id="SM00517">
    <property type="entry name" value="PolyA"/>
    <property type="match status" value="1"/>
</dbReference>
<feature type="domain" description="RRM" evidence="15">
    <location>
        <begin position="143"/>
        <end position="219"/>
    </location>
</feature>
<dbReference type="CDD" id="cd12381">
    <property type="entry name" value="RRM4_I_PABPs"/>
    <property type="match status" value="1"/>
</dbReference>
<evidence type="ECO:0000256" key="2">
    <source>
        <dbReference type="ARBA" id="ARBA00004496"/>
    </source>
</evidence>
<feature type="region of interest" description="Disordered" evidence="14">
    <location>
        <begin position="470"/>
        <end position="591"/>
    </location>
</feature>
<dbReference type="SUPFAM" id="SSF54928">
    <property type="entry name" value="RNA-binding domain, RBD"/>
    <property type="match status" value="2"/>
</dbReference>
<evidence type="ECO:0000256" key="14">
    <source>
        <dbReference type="SAM" id="MobiDB-lite"/>
    </source>
</evidence>
<feature type="domain" description="PABC" evidence="16">
    <location>
        <begin position="591"/>
        <end position="668"/>
    </location>
</feature>
<name>A0A9N9ARA5_9GLOM</name>
<dbReference type="Pfam" id="PF00076">
    <property type="entry name" value="RRM_1"/>
    <property type="match status" value="4"/>
</dbReference>
<feature type="domain" description="RRM" evidence="15">
    <location>
        <begin position="338"/>
        <end position="415"/>
    </location>
</feature>
<dbReference type="FunFam" id="3.30.70.330:FF:000003">
    <property type="entry name" value="Polyadenylate-binding protein"/>
    <property type="match status" value="1"/>
</dbReference>
<dbReference type="InterPro" id="IPR003954">
    <property type="entry name" value="RRM_euk-type"/>
</dbReference>
<keyword evidence="9" id="KW-0810">Translation regulation</keyword>
<dbReference type="InterPro" id="IPR036053">
    <property type="entry name" value="PABP-dom"/>
</dbReference>
<dbReference type="Pfam" id="PF00658">
    <property type="entry name" value="MLLE"/>
    <property type="match status" value="1"/>
</dbReference>
<dbReference type="FunFam" id="3.30.70.330:FF:000441">
    <property type="entry name" value="Polyadenylate-binding protein"/>
    <property type="match status" value="1"/>
</dbReference>
<dbReference type="EMBL" id="CAJVPS010001459">
    <property type="protein sequence ID" value="CAG8538776.1"/>
    <property type="molecule type" value="Genomic_DNA"/>
</dbReference>
<feature type="compositionally biased region" description="Low complexity" evidence="14">
    <location>
        <begin position="526"/>
        <end position="556"/>
    </location>
</feature>
<dbReference type="CDD" id="cd12379">
    <property type="entry name" value="RRM2_I_PABPs"/>
    <property type="match status" value="1"/>
</dbReference>
<evidence type="ECO:0000256" key="10">
    <source>
        <dbReference type="ARBA" id="ARBA00022884"/>
    </source>
</evidence>
<keyword evidence="4" id="KW-0813">Transport</keyword>
<sequence length="683" mass="74942">MSAAVTATSTAVQPSNSTAGAQLSVEQQQQQIAAAQAHAAQAQFGAPPAAPQASASLYVGELDPSVTEAMLFEMFNMVGPVASIRVCRDAVTRRSLGYAYVNFHNVLDGERALETLNYSLIKNKPCRIMWSQRDPALRKTGTGNIFIKNLDKMIDNKALHDTFSAFGKILSCKVAMEDGTSKGYGFVHYETAEAAEHAIKNVNGMLLNDKIVYVGHHIPKKERQSKLEEIKAKFTNIYVKNLDTEVTLEEFTELFERYGKITSAVIATDENGNSKGFGFVNYENHEEANQAVSDLHDTELKGKKLFVARAQKKHEREEELRRQYEQAKLEKLSKYKGVNLYIKNLEDDIDDEKLRQEFSVYGVITSAKVMRDDKGQSKGFGFVCFTTPDEATKAINEMNGRMIGTKPIYVAEAQRKDVRKSQLEAQINQRNQLRIQQAAGIPAGPSGYLPNIFPQPAFYATTNQRGGVVFSPQPGIVPTAGPRSRWFNPAQQPPYVPPAMNIQSSTNAGRGGRNQRQPGLARGGANQQSTRPQNTTTTQQQPPSPASQQQSTSPNPRNNISGVGRGHYKFNANVRNNGPTGLPGQSTTTNPPALTAAALAAAQPEQQKQMLGEQLFFKISPQQPELAGKITGMLLEMDNGELLHLLESPEALDNKVNEAVTVLKQHAMNTGQHLPGDKDDASN</sequence>
<evidence type="ECO:0000313" key="17">
    <source>
        <dbReference type="EMBL" id="CAG8538776.1"/>
    </source>
</evidence>
<dbReference type="FunFam" id="1.10.1900.10:FF:000004">
    <property type="entry name" value="Polyadenylate-binding protein"/>
    <property type="match status" value="1"/>
</dbReference>
<comment type="subcellular location">
    <subcellularLocation>
        <location evidence="2 13">Cytoplasm</location>
    </subcellularLocation>
    <subcellularLocation>
        <location evidence="1">Nucleus</location>
    </subcellularLocation>
</comment>
<dbReference type="PROSITE" id="PS51309">
    <property type="entry name" value="PABC"/>
    <property type="match status" value="1"/>
</dbReference>
<evidence type="ECO:0000256" key="3">
    <source>
        <dbReference type="ARBA" id="ARBA00008557"/>
    </source>
</evidence>
<evidence type="ECO:0000256" key="12">
    <source>
        <dbReference type="PROSITE-ProRule" id="PRU00176"/>
    </source>
</evidence>
<dbReference type="FunFam" id="3.30.70.330:FF:000648">
    <property type="entry name" value="Polyadenylate-binding protein"/>
    <property type="match status" value="1"/>
</dbReference>
<dbReference type="OrthoDB" id="19742at2759"/>
<evidence type="ECO:0000313" key="18">
    <source>
        <dbReference type="Proteomes" id="UP000789508"/>
    </source>
</evidence>
<keyword evidence="10 12" id="KW-0694">RNA-binding</keyword>
<comment type="caution">
    <text evidence="17">The sequence shown here is derived from an EMBL/GenBank/DDBJ whole genome shotgun (WGS) entry which is preliminary data.</text>
</comment>
<dbReference type="GO" id="GO:0005737">
    <property type="term" value="C:cytoplasm"/>
    <property type="evidence" value="ECO:0007669"/>
    <property type="project" value="UniProtKB-SubCell"/>
</dbReference>
<evidence type="ECO:0000256" key="13">
    <source>
        <dbReference type="RuleBase" id="RU362004"/>
    </source>
</evidence>
<dbReference type="InterPro" id="IPR034364">
    <property type="entry name" value="PABP_RRM1"/>
</dbReference>
<dbReference type="InterPro" id="IPR006515">
    <property type="entry name" value="PABP_1234"/>
</dbReference>
<feature type="domain" description="RRM" evidence="15">
    <location>
        <begin position="55"/>
        <end position="133"/>
    </location>
</feature>
<dbReference type="InterPro" id="IPR000504">
    <property type="entry name" value="RRM_dom"/>
</dbReference>
<dbReference type="InterPro" id="IPR012677">
    <property type="entry name" value="Nucleotide-bd_a/b_plait_sf"/>
</dbReference>
<keyword evidence="5 13" id="KW-0963">Cytoplasm</keyword>
<evidence type="ECO:0000256" key="7">
    <source>
        <dbReference type="ARBA" id="ARBA00022737"/>
    </source>
</evidence>
<dbReference type="CDD" id="cd12380">
    <property type="entry name" value="RRM3_I_PABPs"/>
    <property type="match status" value="1"/>
</dbReference>
<dbReference type="FunFam" id="3.30.70.330:FF:000520">
    <property type="entry name" value="Polyadenylate-binding protein"/>
    <property type="match status" value="1"/>
</dbReference>
<evidence type="ECO:0000259" key="16">
    <source>
        <dbReference type="PROSITE" id="PS51309"/>
    </source>
</evidence>
<dbReference type="InterPro" id="IPR002004">
    <property type="entry name" value="PABP_HYD_C"/>
</dbReference>
<keyword evidence="18" id="KW-1185">Reference proteome</keyword>
<feature type="domain" description="RRM" evidence="15">
    <location>
        <begin position="235"/>
        <end position="312"/>
    </location>
</feature>
<dbReference type="SMART" id="SM00360">
    <property type="entry name" value="RRM"/>
    <property type="match status" value="4"/>
</dbReference>
<dbReference type="SMART" id="SM00361">
    <property type="entry name" value="RRM_1"/>
    <property type="match status" value="3"/>
</dbReference>
<keyword evidence="6" id="KW-0507">mRNA processing</keyword>